<sequence length="105" mass="11826">MRGYILVGSETDAMPDTMDQDRLKRLMFRAHHMGSNENDILFGGFAAKYLETLTSEQAERFESLIAENDSDLFNWVTGKAEVPAVLDHDVMAMIKKFVQSEAAPI</sequence>
<dbReference type="STRING" id="342108.amb2466"/>
<reference evidence="4 5" key="1">
    <citation type="journal article" date="2005" name="DNA Res.">
        <title>Complete genome sequence of the facultative anaerobic magnetotactic bacterium Magnetospirillum sp. strain AMB-1.</title>
        <authorList>
            <person name="Matsunaga T."/>
            <person name="Okamura Y."/>
            <person name="Fukuda Y."/>
            <person name="Wahyudi A.T."/>
            <person name="Murase Y."/>
            <person name="Takeyama H."/>
        </authorList>
    </citation>
    <scope>NUCLEOTIDE SEQUENCE [LARGE SCALE GENOMIC DNA]</scope>
    <source>
        <strain evidence="5">ATCC 700264 / AMB-1</strain>
    </source>
</reference>
<comment type="similarity">
    <text evidence="1">Belongs to the SdhE FAD assembly factor family.</text>
</comment>
<proteinExistence type="inferred from homology"/>
<evidence type="ECO:0000256" key="3">
    <source>
        <dbReference type="ARBA" id="ARBA00023186"/>
    </source>
</evidence>
<dbReference type="InterPro" id="IPR005631">
    <property type="entry name" value="SDH"/>
</dbReference>
<dbReference type="AlphaFoldDB" id="Q2W4F5"/>
<dbReference type="PANTHER" id="PTHR12469">
    <property type="entry name" value="PROTEIN EMI5 HOMOLOG, MITOCHONDRIAL"/>
    <property type="match status" value="1"/>
</dbReference>
<dbReference type="InterPro" id="IPR036714">
    <property type="entry name" value="SDH_sf"/>
</dbReference>
<dbReference type="Proteomes" id="UP000007058">
    <property type="component" value="Chromosome"/>
</dbReference>
<organism evidence="4 5">
    <name type="scientific">Paramagnetospirillum magneticum (strain ATCC 700264 / AMB-1)</name>
    <name type="common">Magnetospirillum magneticum</name>
    <dbReference type="NCBI Taxonomy" id="342108"/>
    <lineage>
        <taxon>Bacteria</taxon>
        <taxon>Pseudomonadati</taxon>
        <taxon>Pseudomonadota</taxon>
        <taxon>Alphaproteobacteria</taxon>
        <taxon>Rhodospirillales</taxon>
        <taxon>Magnetospirillaceae</taxon>
        <taxon>Paramagnetospirillum</taxon>
    </lineage>
</organism>
<gene>
    <name evidence="4" type="ordered locus">amb2466</name>
</gene>
<accession>Q2W4F5</accession>
<evidence type="ECO:0000256" key="2">
    <source>
        <dbReference type="ARBA" id="ARBA00019418"/>
    </source>
</evidence>
<keyword evidence="5" id="KW-1185">Reference proteome</keyword>
<dbReference type="FunFam" id="1.10.150.250:FF:000002">
    <property type="entry name" value="Succinate dehydrogenase assembly factor 2, mitochondrial"/>
    <property type="match status" value="1"/>
</dbReference>
<dbReference type="HOGENOM" id="CLU_103054_1_2_5"/>
<dbReference type="EMBL" id="AP007255">
    <property type="protein sequence ID" value="BAE51270.1"/>
    <property type="molecule type" value="Genomic_DNA"/>
</dbReference>
<dbReference type="GO" id="GO:0006099">
    <property type="term" value="P:tricarboxylic acid cycle"/>
    <property type="evidence" value="ECO:0007669"/>
    <property type="project" value="TreeGrafter"/>
</dbReference>
<protein>
    <recommendedName>
        <fullName evidence="2">FAD assembly factor SdhE</fullName>
    </recommendedName>
</protein>
<dbReference type="SUPFAM" id="SSF109910">
    <property type="entry name" value="YgfY-like"/>
    <property type="match status" value="1"/>
</dbReference>
<evidence type="ECO:0000313" key="4">
    <source>
        <dbReference type="EMBL" id="BAE51270.1"/>
    </source>
</evidence>
<evidence type="ECO:0000313" key="5">
    <source>
        <dbReference type="Proteomes" id="UP000007058"/>
    </source>
</evidence>
<dbReference type="Pfam" id="PF03937">
    <property type="entry name" value="Sdh5"/>
    <property type="match status" value="1"/>
</dbReference>
<dbReference type="KEGG" id="mag:amb2466"/>
<dbReference type="Gene3D" id="1.10.150.250">
    <property type="entry name" value="Flavinator of succinate dehydrogenase"/>
    <property type="match status" value="1"/>
</dbReference>
<dbReference type="PANTHER" id="PTHR12469:SF2">
    <property type="entry name" value="SUCCINATE DEHYDROGENASE ASSEMBLY FACTOR 2, MITOCHONDRIAL"/>
    <property type="match status" value="1"/>
</dbReference>
<keyword evidence="3" id="KW-0143">Chaperone</keyword>
<evidence type="ECO:0000256" key="1">
    <source>
        <dbReference type="ARBA" id="ARBA00008571"/>
    </source>
</evidence>
<name>Q2W4F5_PARM1</name>